<sequence>MALIVVTEWRKKLIEIGAWLDTKFMKDVDPYKVIEEFCCRMTGTLKEWYHNLAVHQNQFHELGSTAAVLGTLHQEFIGEGKI</sequence>
<evidence type="ECO:0000313" key="2">
    <source>
        <dbReference type="EnsemblPlants" id="KRH34690"/>
    </source>
</evidence>
<dbReference type="EnsemblPlants" id="KRH34690">
    <property type="protein sequence ID" value="KRH34690"/>
    <property type="gene ID" value="GLYMA_10G199400"/>
</dbReference>
<proteinExistence type="predicted"/>
<dbReference type="EMBL" id="CM000843">
    <property type="protein sequence ID" value="KRH34690.1"/>
    <property type="molecule type" value="Genomic_DNA"/>
</dbReference>
<dbReference type="OMA" id="VVTEWRK"/>
<reference evidence="1 2" key="1">
    <citation type="journal article" date="2010" name="Nature">
        <title>Genome sequence of the palaeopolyploid soybean.</title>
        <authorList>
            <person name="Schmutz J."/>
            <person name="Cannon S.B."/>
            <person name="Schlueter J."/>
            <person name="Ma J."/>
            <person name="Mitros T."/>
            <person name="Nelson W."/>
            <person name="Hyten D.L."/>
            <person name="Song Q."/>
            <person name="Thelen J.J."/>
            <person name="Cheng J."/>
            <person name="Xu D."/>
            <person name="Hellsten U."/>
            <person name="May G.D."/>
            <person name="Yu Y."/>
            <person name="Sakurai T."/>
            <person name="Umezawa T."/>
            <person name="Bhattacharyya M.K."/>
            <person name="Sandhu D."/>
            <person name="Valliyodan B."/>
            <person name="Lindquist E."/>
            <person name="Peto M."/>
            <person name="Grant D."/>
            <person name="Shu S."/>
            <person name="Goodstein D."/>
            <person name="Barry K."/>
            <person name="Futrell-Griggs M."/>
            <person name="Abernathy B."/>
            <person name="Du J."/>
            <person name="Tian Z."/>
            <person name="Zhu L."/>
            <person name="Gill N."/>
            <person name="Joshi T."/>
            <person name="Libault M."/>
            <person name="Sethuraman A."/>
            <person name="Zhang X.-C."/>
            <person name="Shinozaki K."/>
            <person name="Nguyen H.T."/>
            <person name="Wing R.A."/>
            <person name="Cregan P."/>
            <person name="Specht J."/>
            <person name="Grimwood J."/>
            <person name="Rokhsar D."/>
            <person name="Stacey G."/>
            <person name="Shoemaker R.C."/>
            <person name="Jackson S.A."/>
        </authorList>
    </citation>
    <scope>NUCLEOTIDE SEQUENCE</scope>
    <source>
        <strain evidence="2">cv. Williams 82</strain>
        <tissue evidence="1">Callus</tissue>
    </source>
</reference>
<evidence type="ECO:0000313" key="3">
    <source>
        <dbReference type="Proteomes" id="UP000008827"/>
    </source>
</evidence>
<evidence type="ECO:0000313" key="1">
    <source>
        <dbReference type="EMBL" id="KRH34690.1"/>
    </source>
</evidence>
<keyword evidence="3" id="KW-1185">Reference proteome</keyword>
<protein>
    <submittedName>
        <fullName evidence="1 2">Uncharacterized protein</fullName>
    </submittedName>
</protein>
<gene>
    <name evidence="1" type="ORF">GLYMA_10G199400</name>
</gene>
<dbReference type="AlphaFoldDB" id="A0A0R0I0T1"/>
<dbReference type="Gramene" id="KRH34690">
    <property type="protein sequence ID" value="KRH34690"/>
    <property type="gene ID" value="GLYMA_10G199400"/>
</dbReference>
<reference evidence="2" key="2">
    <citation type="submission" date="2018-02" db="UniProtKB">
        <authorList>
            <consortium name="EnsemblPlants"/>
        </authorList>
    </citation>
    <scope>IDENTIFICATION</scope>
    <source>
        <strain evidence="2">Williams 82</strain>
    </source>
</reference>
<name>A0A0R0I0T1_SOYBN</name>
<dbReference type="InParanoid" id="A0A0R0I0T1"/>
<accession>A0A0R0I0T1</accession>
<organism evidence="1">
    <name type="scientific">Glycine max</name>
    <name type="common">Soybean</name>
    <name type="synonym">Glycine hispida</name>
    <dbReference type="NCBI Taxonomy" id="3847"/>
    <lineage>
        <taxon>Eukaryota</taxon>
        <taxon>Viridiplantae</taxon>
        <taxon>Streptophyta</taxon>
        <taxon>Embryophyta</taxon>
        <taxon>Tracheophyta</taxon>
        <taxon>Spermatophyta</taxon>
        <taxon>Magnoliopsida</taxon>
        <taxon>eudicotyledons</taxon>
        <taxon>Gunneridae</taxon>
        <taxon>Pentapetalae</taxon>
        <taxon>rosids</taxon>
        <taxon>fabids</taxon>
        <taxon>Fabales</taxon>
        <taxon>Fabaceae</taxon>
        <taxon>Papilionoideae</taxon>
        <taxon>50 kb inversion clade</taxon>
        <taxon>NPAAA clade</taxon>
        <taxon>indigoferoid/millettioid clade</taxon>
        <taxon>Phaseoleae</taxon>
        <taxon>Glycine</taxon>
        <taxon>Glycine subgen. Soja</taxon>
    </lineage>
</organism>
<dbReference type="Proteomes" id="UP000008827">
    <property type="component" value="Chromosome 10"/>
</dbReference>
<reference evidence="1" key="3">
    <citation type="submission" date="2018-07" db="EMBL/GenBank/DDBJ databases">
        <title>WGS assembly of Glycine max.</title>
        <authorList>
            <person name="Schmutz J."/>
            <person name="Cannon S."/>
            <person name="Schlueter J."/>
            <person name="Ma J."/>
            <person name="Mitros T."/>
            <person name="Nelson W."/>
            <person name="Hyten D."/>
            <person name="Song Q."/>
            <person name="Thelen J."/>
            <person name="Cheng J."/>
            <person name="Xu D."/>
            <person name="Hellsten U."/>
            <person name="May G."/>
            <person name="Yu Y."/>
            <person name="Sakurai T."/>
            <person name="Umezawa T."/>
            <person name="Bhattacharyya M."/>
            <person name="Sandhu D."/>
            <person name="Valliyodan B."/>
            <person name="Lindquist E."/>
            <person name="Peto M."/>
            <person name="Grant D."/>
            <person name="Shu S."/>
            <person name="Goodstein D."/>
            <person name="Barry K."/>
            <person name="Futrell-Griggs M."/>
            <person name="Abernathy B."/>
            <person name="Du J."/>
            <person name="Tian Z."/>
            <person name="Zhu L."/>
            <person name="Gill N."/>
            <person name="Joshi T."/>
            <person name="Libault M."/>
            <person name="Sethuraman A."/>
            <person name="Zhang X."/>
            <person name="Shinozaki K."/>
            <person name="Nguyen H."/>
            <person name="Wing R."/>
            <person name="Cregan P."/>
            <person name="Specht J."/>
            <person name="Grimwood J."/>
            <person name="Rokhsar D."/>
            <person name="Stacey G."/>
            <person name="Shoemaker R."/>
            <person name="Jackson S."/>
        </authorList>
    </citation>
    <scope>NUCLEOTIDE SEQUENCE</scope>
    <source>
        <tissue evidence="1">Callus</tissue>
    </source>
</reference>